<dbReference type="Pfam" id="PF07963">
    <property type="entry name" value="N_methyl"/>
    <property type="match status" value="1"/>
</dbReference>
<protein>
    <recommendedName>
        <fullName evidence="4">General secretion pathway GspH domain-containing protein</fullName>
    </recommendedName>
</protein>
<organism evidence="2 3">
    <name type="scientific">Candidatus Zambryskibacteria bacterium RIFCSPLOWO2_02_FULL_44_12b</name>
    <dbReference type="NCBI Taxonomy" id="1802772"/>
    <lineage>
        <taxon>Bacteria</taxon>
        <taxon>Candidatus Zambryskiibacteriota</taxon>
    </lineage>
</organism>
<dbReference type="NCBIfam" id="TIGR02532">
    <property type="entry name" value="IV_pilin_GFxxxE"/>
    <property type="match status" value="1"/>
</dbReference>
<sequence length="193" mass="20976">MLTTSKNNKARPTERHQSFGRGFTLIELMVAVSIFIIIMTISMGSILGVFDANRKSRSLKTVLNNLNLAVESMSKEIRFGKNYHCGSAGDTGTNTQNCPSGNVLMSFLSSGGVQITYRFNNQSIEKKVGAGSFVAVTAPEIIIDDLTFYTLGSGTGDLLQPKVLIKIKSHAGTDEGRSDFTLQTLVSQRVFDI</sequence>
<accession>A0A1G2UQ72</accession>
<dbReference type="InterPro" id="IPR012902">
    <property type="entry name" value="N_methyl_site"/>
</dbReference>
<dbReference type="SUPFAM" id="SSF54523">
    <property type="entry name" value="Pili subunits"/>
    <property type="match status" value="1"/>
</dbReference>
<keyword evidence="1" id="KW-1133">Transmembrane helix</keyword>
<evidence type="ECO:0008006" key="4">
    <source>
        <dbReference type="Google" id="ProtNLM"/>
    </source>
</evidence>
<dbReference type="PROSITE" id="PS00409">
    <property type="entry name" value="PROKAR_NTER_METHYL"/>
    <property type="match status" value="1"/>
</dbReference>
<dbReference type="InterPro" id="IPR045584">
    <property type="entry name" value="Pilin-like"/>
</dbReference>
<keyword evidence="1" id="KW-0812">Transmembrane</keyword>
<dbReference type="STRING" id="1802772.A3H60_02490"/>
<feature type="transmembrane region" description="Helical" evidence="1">
    <location>
        <begin position="28"/>
        <end position="50"/>
    </location>
</feature>
<keyword evidence="1" id="KW-0472">Membrane</keyword>
<dbReference type="AlphaFoldDB" id="A0A1G2UQ72"/>
<name>A0A1G2UQ72_9BACT</name>
<proteinExistence type="predicted"/>
<reference evidence="2 3" key="1">
    <citation type="journal article" date="2016" name="Nat. Commun.">
        <title>Thousands of microbial genomes shed light on interconnected biogeochemical processes in an aquifer system.</title>
        <authorList>
            <person name="Anantharaman K."/>
            <person name="Brown C.T."/>
            <person name="Hug L.A."/>
            <person name="Sharon I."/>
            <person name="Castelle C.J."/>
            <person name="Probst A.J."/>
            <person name="Thomas B.C."/>
            <person name="Singh A."/>
            <person name="Wilkins M.J."/>
            <person name="Karaoz U."/>
            <person name="Brodie E.L."/>
            <person name="Williams K.H."/>
            <person name="Hubbard S.S."/>
            <person name="Banfield J.F."/>
        </authorList>
    </citation>
    <scope>NUCLEOTIDE SEQUENCE [LARGE SCALE GENOMIC DNA]</scope>
</reference>
<evidence type="ECO:0000313" key="2">
    <source>
        <dbReference type="EMBL" id="OHB11483.1"/>
    </source>
</evidence>
<gene>
    <name evidence="2" type="ORF">A3H60_02490</name>
</gene>
<evidence type="ECO:0000313" key="3">
    <source>
        <dbReference type="Proteomes" id="UP000177202"/>
    </source>
</evidence>
<dbReference type="EMBL" id="MHWP01000002">
    <property type="protein sequence ID" value="OHB11483.1"/>
    <property type="molecule type" value="Genomic_DNA"/>
</dbReference>
<dbReference type="Gene3D" id="3.30.700.10">
    <property type="entry name" value="Glycoprotein, Type 4 Pilin"/>
    <property type="match status" value="1"/>
</dbReference>
<comment type="caution">
    <text evidence="2">The sequence shown here is derived from an EMBL/GenBank/DDBJ whole genome shotgun (WGS) entry which is preliminary data.</text>
</comment>
<evidence type="ECO:0000256" key="1">
    <source>
        <dbReference type="SAM" id="Phobius"/>
    </source>
</evidence>
<dbReference type="Proteomes" id="UP000177202">
    <property type="component" value="Unassembled WGS sequence"/>
</dbReference>